<accession>E2PU05</accession>
<evidence type="ECO:0000313" key="2">
    <source>
        <dbReference type="Proteomes" id="UP000000915"/>
    </source>
</evidence>
<proteinExistence type="predicted"/>
<dbReference type="EMBL" id="AY940168">
    <property type="protein sequence ID" value="ADK66301.1"/>
    <property type="molecule type" value="Genomic_DNA"/>
</dbReference>
<organismHost>
    <name type="scientific">Prochlorococcus</name>
    <dbReference type="NCBI Taxonomy" id="1218"/>
</organismHost>
<protein>
    <submittedName>
        <fullName evidence="1">Uncharacterized protein</fullName>
    </submittedName>
</protein>
<reference evidence="1 2" key="2">
    <citation type="journal article" date="2010" name="Environ. Microbiol.">
        <title>Genomic analysis of oceanic cyanobacterial myoviruses compared with T4-like myoviruses from diverse hosts and environments.</title>
        <authorList>
            <person name="Sullivan M.B."/>
            <person name="Huang K.H."/>
            <person name="Ignacio-Espinoza J.C."/>
            <person name="Berlin A.M."/>
            <person name="Kelly L."/>
            <person name="Weigele P.R."/>
            <person name="DeFrancesco A.S."/>
            <person name="Kern S.E."/>
            <person name="Thompson L.R."/>
            <person name="Young S."/>
            <person name="Yandava C."/>
            <person name="Fu R."/>
            <person name="Krastins B."/>
            <person name="Chase M."/>
            <person name="Sarracino D."/>
            <person name="Osburne M.S."/>
            <person name="Henn M.R."/>
            <person name="Chisholm S.W."/>
        </authorList>
    </citation>
    <scope>NUCLEOTIDE SEQUENCE [LARGE SCALE GENOMIC DNA]</scope>
</reference>
<dbReference type="GeneID" id="10021828"/>
<organism evidence="1 2">
    <name type="scientific">Prochlorococcus phage P-SSM4</name>
    <dbReference type="NCBI Taxonomy" id="268747"/>
    <lineage>
        <taxon>Viruses</taxon>
        <taxon>Duplodnaviria</taxon>
        <taxon>Heunggongvirae</taxon>
        <taxon>Uroviricota</taxon>
        <taxon>Caudoviricetes</taxon>
        <taxon>Pantevenvirales</taxon>
        <taxon>Kyanoviridae</taxon>
        <taxon>Ronodorvirus</taxon>
        <taxon>Ronodorvirus ssm4</taxon>
    </lineage>
</organism>
<sequence length="66" mass="7747">MLEVALLSSLLTQHVPVHWTMTCQEWNNNRAEILSDPNHTPDAKEYLIDYFLTKVEDRNCKPYIIS</sequence>
<evidence type="ECO:0000313" key="1">
    <source>
        <dbReference type="EMBL" id="ADK66301.1"/>
    </source>
</evidence>
<dbReference type="Proteomes" id="UP000000915">
    <property type="component" value="Segment"/>
</dbReference>
<gene>
    <name evidence="1" type="ORF">PSSM4_169.2</name>
</gene>
<dbReference type="KEGG" id="vg:10021828"/>
<dbReference type="RefSeq" id="YP_004030779.1">
    <property type="nucleotide sequence ID" value="NC_006884.2"/>
</dbReference>
<name>E2PU05_BPPRS</name>
<keyword evidence="2" id="KW-1185">Reference proteome</keyword>
<dbReference type="OrthoDB" id="26573at10239"/>
<reference evidence="1 2" key="1">
    <citation type="journal article" date="2005" name="PLoS Biol.">
        <title>Three Prochlorococcus cyanophage genomes: signature features and ecological interpretations.</title>
        <authorList>
            <person name="Sullivan M.B."/>
            <person name="Coleman M.L."/>
            <person name="Weigele P."/>
            <person name="Rohwer F."/>
            <person name="Chisholm S.W."/>
        </authorList>
    </citation>
    <scope>NUCLEOTIDE SEQUENCE</scope>
</reference>